<name>W0HT47_9GAMM</name>
<evidence type="ECO:0000313" key="3">
    <source>
        <dbReference type="EMBL" id="AHF76944.1"/>
    </source>
</evidence>
<keyword evidence="2" id="KW-1133">Transmembrane helix</keyword>
<dbReference type="AlphaFoldDB" id="W0HT47"/>
<feature type="compositionally biased region" description="Basic residues" evidence="1">
    <location>
        <begin position="250"/>
        <end position="265"/>
    </location>
</feature>
<keyword evidence="2" id="KW-0812">Transmembrane</keyword>
<sequence length="847" mass="91154">MPASLQHHRRTTGLFQHHQQRIEPPLQTVLHHLAQRPGDADKYRRAVGYLSLIGIITHIGAVTALPDRPPAHTGSRAAEPLPAAGGCGNATVDAAGACAGMNSRMTGLRGLPAKGGSPSLTAEAELRYETSRALRAAANPDSTQDLPLGRQQTRQNGPRQEARHRRRHAAHRARKQKTTSAADVANRMAIASARNAGALHPHTTDVEPVRAPAAKRPHRSVVAPAVQSYADSSRQPAAPPDGAAAAKVSSRAHHHPKNPRNRRHAASRDKRLLTQPPDLSPHRPTDPPLGLAPDERIIRASDFLGGGELNALTHPQPAVLDSHYATSGEAKEYVRLEIQPTVATSTALTTCLLSQDRHACGIATATAVGYLFCGYSLRVLHEYVAAAWHGTPARPPSAHYPPTSDEALSRPTLSAIAEMTGSEAQAAAKGALSAKALSPAATQVATETKSVASAALPTSVKAAVVTLSPPDWAVPVDKGGRATREAAITPATAAPDPLHTGTTALAGTTFGTITPTSSTAHPPAPTGTEAIPPLMLHYSHIHYDNFIGNEHWLAMNDVLTRAMTKEFYQHFFDPLLRDIAFERDSGQGIPLPILLENVQRRLAEAKAALAQHSVLINIGVMEGYARQITQIQQTLAETFPTASIVTGATAADVIAASAHHSANRPYSLAELLQRRVAIQPLKQALKDRFLHRFGPAEAPLPSLPPRFHALWAAASGLVEHAIVNKDVQNYILLDERAGDYFARYMSSLYQQWLDELYHGDPGPNVLAYGKPIFNELFLSSSYFGYYGADQQQSLNETFTTLVAYYHLLPALARWQNNVRLDQPTIPFTVLDEIQTALLAVPATPEQQ</sequence>
<feature type="compositionally biased region" description="Basic residues" evidence="1">
    <location>
        <begin position="162"/>
        <end position="177"/>
    </location>
</feature>
<feature type="region of interest" description="Disordered" evidence="1">
    <location>
        <begin position="137"/>
        <end position="184"/>
    </location>
</feature>
<proteinExistence type="predicted"/>
<organism evidence="3 4">
    <name type="scientific">Sodalis praecaptivus</name>
    <dbReference type="NCBI Taxonomy" id="1239307"/>
    <lineage>
        <taxon>Bacteria</taxon>
        <taxon>Pseudomonadati</taxon>
        <taxon>Pseudomonadota</taxon>
        <taxon>Gammaproteobacteria</taxon>
        <taxon>Enterobacterales</taxon>
        <taxon>Bruguierivoracaceae</taxon>
        <taxon>Sodalis</taxon>
    </lineage>
</organism>
<dbReference type="HOGENOM" id="CLU_336458_0_0_6"/>
<dbReference type="Proteomes" id="UP000019028">
    <property type="component" value="Chromosome"/>
</dbReference>
<accession>W0HT47</accession>
<dbReference type="OrthoDB" id="9859492at2"/>
<protein>
    <submittedName>
        <fullName evidence="3">Uncharacterized protein</fullName>
    </submittedName>
</protein>
<evidence type="ECO:0000313" key="4">
    <source>
        <dbReference type="Proteomes" id="UP000019028"/>
    </source>
</evidence>
<reference evidence="3 4" key="1">
    <citation type="journal article" date="2014" name="Genome Biol. Evol.">
        <title>Genome degeneration and adaptation in a nascent stage of symbiosis.</title>
        <authorList>
            <person name="Oakeson K.F."/>
            <person name="Gil R."/>
            <person name="Clayton A.L."/>
            <person name="Dunn D.M."/>
            <person name="von Niederhausern A.C."/>
            <person name="Hamil C."/>
            <person name="Aoyagi A."/>
            <person name="Duval B."/>
            <person name="Baca A."/>
            <person name="Silva F.J."/>
            <person name="Vallier A."/>
            <person name="Jackson D.G."/>
            <person name="Latorre A."/>
            <person name="Weiss R.B."/>
            <person name="Heddi A."/>
            <person name="Moya A."/>
            <person name="Dale C."/>
        </authorList>
    </citation>
    <scope>NUCLEOTIDE SEQUENCE [LARGE SCALE GENOMIC DNA]</scope>
    <source>
        <strain evidence="3 4">HS1</strain>
    </source>
</reference>
<evidence type="ECO:0000256" key="2">
    <source>
        <dbReference type="SAM" id="Phobius"/>
    </source>
</evidence>
<gene>
    <name evidence="3" type="ORF">Sant_1892</name>
</gene>
<dbReference type="EMBL" id="CP006569">
    <property type="protein sequence ID" value="AHF76944.1"/>
    <property type="molecule type" value="Genomic_DNA"/>
</dbReference>
<keyword evidence="4" id="KW-1185">Reference proteome</keyword>
<dbReference type="RefSeq" id="WP_025422073.1">
    <property type="nucleotide sequence ID" value="NZ_CP006569.1"/>
</dbReference>
<dbReference type="KEGG" id="sod:Sant_1892"/>
<feature type="region of interest" description="Disordered" evidence="1">
    <location>
        <begin position="209"/>
        <end position="292"/>
    </location>
</feature>
<keyword evidence="2" id="KW-0472">Membrane</keyword>
<feature type="transmembrane region" description="Helical" evidence="2">
    <location>
        <begin position="46"/>
        <end position="65"/>
    </location>
</feature>
<dbReference type="PATRIC" id="fig|1239307.3.peg.2080"/>
<evidence type="ECO:0000256" key="1">
    <source>
        <dbReference type="SAM" id="MobiDB-lite"/>
    </source>
</evidence>
<feature type="compositionally biased region" description="Polar residues" evidence="1">
    <location>
        <begin position="140"/>
        <end position="158"/>
    </location>
</feature>